<organism evidence="7 8">
    <name type="scientific">Salicibibacter kimchii</name>
    <dbReference type="NCBI Taxonomy" id="2099786"/>
    <lineage>
        <taxon>Bacteria</taxon>
        <taxon>Bacillati</taxon>
        <taxon>Bacillota</taxon>
        <taxon>Bacilli</taxon>
        <taxon>Bacillales</taxon>
        <taxon>Bacillaceae</taxon>
        <taxon>Salicibibacter</taxon>
    </lineage>
</organism>
<feature type="transmembrane region" description="Helical" evidence="6">
    <location>
        <begin position="36"/>
        <end position="59"/>
    </location>
</feature>
<evidence type="ECO:0000256" key="1">
    <source>
        <dbReference type="ARBA" id="ARBA00004141"/>
    </source>
</evidence>
<dbReference type="GO" id="GO:0005886">
    <property type="term" value="C:plasma membrane"/>
    <property type="evidence" value="ECO:0007669"/>
    <property type="project" value="UniProtKB-SubCell"/>
</dbReference>
<evidence type="ECO:0000256" key="2">
    <source>
        <dbReference type="ARBA" id="ARBA00009142"/>
    </source>
</evidence>
<comment type="subcellular location">
    <subcellularLocation>
        <location evidence="6">Cell membrane</location>
        <topology evidence="6">Multi-pass membrane protein</topology>
    </subcellularLocation>
    <subcellularLocation>
        <location evidence="1">Membrane</location>
        <topology evidence="1">Multi-pass membrane protein</topology>
    </subcellularLocation>
</comment>
<dbReference type="KEGG" id="rue:DT065_15425"/>
<keyword evidence="8" id="KW-1185">Reference proteome</keyword>
<dbReference type="RefSeq" id="WP_114374900.1">
    <property type="nucleotide sequence ID" value="NZ_CP031092.1"/>
</dbReference>
<evidence type="ECO:0000313" key="7">
    <source>
        <dbReference type="EMBL" id="AXF57253.1"/>
    </source>
</evidence>
<dbReference type="PANTHER" id="PTHR43701:SF2">
    <property type="entry name" value="MEMBRANE TRANSPORTER PROTEIN YJNA-RELATED"/>
    <property type="match status" value="1"/>
</dbReference>
<evidence type="ECO:0000313" key="8">
    <source>
        <dbReference type="Proteomes" id="UP000252100"/>
    </source>
</evidence>
<evidence type="ECO:0000256" key="4">
    <source>
        <dbReference type="ARBA" id="ARBA00022989"/>
    </source>
</evidence>
<dbReference type="Proteomes" id="UP000252100">
    <property type="component" value="Chromosome"/>
</dbReference>
<comment type="similarity">
    <text evidence="2 6">Belongs to the 4-toluene sulfonate uptake permease (TSUP) (TC 2.A.102) family.</text>
</comment>
<dbReference type="AlphaFoldDB" id="A0A345C222"/>
<dbReference type="InterPro" id="IPR002781">
    <property type="entry name" value="TM_pro_TauE-like"/>
</dbReference>
<sequence length="245" mass="26946">MVWELLFVVFIVLVGAFVQGASGFGLGLVVMGFLPFILSVKESTLLVLSFLAATALTILVKNYRSIKLKGLIIFVVASFAGRIASFFVLTTYGEMDVLKTWLGVFLIGLVVYLYFSNKKNVSLKKINPFVPLSLGLLNGFFGGLFAVGGTFLVVYCLYLYKEDKHRYTANVQVVTLMTSSFSLLLHGVNGDFDLSFLLYFAVGLVSVIIGAILGLRWFEKLPTSMIRTIAMMLVLVAALNLILFS</sequence>
<protein>
    <recommendedName>
        <fullName evidence="6">Probable membrane transporter protein</fullName>
    </recommendedName>
</protein>
<evidence type="ECO:0000256" key="5">
    <source>
        <dbReference type="ARBA" id="ARBA00023136"/>
    </source>
</evidence>
<keyword evidence="4 6" id="KW-1133">Transmembrane helix</keyword>
<dbReference type="OrthoDB" id="2880944at2"/>
<dbReference type="Pfam" id="PF01925">
    <property type="entry name" value="TauE"/>
    <property type="match status" value="1"/>
</dbReference>
<proteinExistence type="inferred from homology"/>
<reference evidence="7 8" key="1">
    <citation type="journal article" date="2018" name="J. Microbiol.">
        <title>Salicibibacter kimchii gen. nov., sp. nov., a moderately halophilic and alkalitolerant bacterium in the family Bacillaceae, isolated from kimchi.</title>
        <authorList>
            <person name="Jang J.Y."/>
            <person name="Oh Y.J."/>
            <person name="Lim S.K."/>
            <person name="Park H.K."/>
            <person name="Lee C."/>
            <person name="Kim J.Y."/>
            <person name="Lee M.A."/>
            <person name="Choi H.J."/>
        </authorList>
    </citation>
    <scope>NUCLEOTIDE SEQUENCE [LARGE SCALE GENOMIC DNA]</scope>
    <source>
        <strain evidence="7 8">NKC1-1</strain>
    </source>
</reference>
<keyword evidence="5 6" id="KW-0472">Membrane</keyword>
<feature type="transmembrane region" description="Helical" evidence="6">
    <location>
        <begin position="197"/>
        <end position="218"/>
    </location>
</feature>
<name>A0A345C222_9BACI</name>
<feature type="transmembrane region" description="Helical" evidence="6">
    <location>
        <begin position="98"/>
        <end position="115"/>
    </location>
</feature>
<keyword evidence="3 6" id="KW-0812">Transmembrane</keyword>
<feature type="transmembrane region" description="Helical" evidence="6">
    <location>
        <begin position="224"/>
        <end position="244"/>
    </location>
</feature>
<keyword evidence="6" id="KW-1003">Cell membrane</keyword>
<evidence type="ECO:0000256" key="3">
    <source>
        <dbReference type="ARBA" id="ARBA00022692"/>
    </source>
</evidence>
<evidence type="ECO:0000256" key="6">
    <source>
        <dbReference type="RuleBase" id="RU363041"/>
    </source>
</evidence>
<dbReference type="InterPro" id="IPR051598">
    <property type="entry name" value="TSUP/Inactive_protease-like"/>
</dbReference>
<feature type="transmembrane region" description="Helical" evidence="6">
    <location>
        <begin position="136"/>
        <end position="160"/>
    </location>
</feature>
<dbReference type="PANTHER" id="PTHR43701">
    <property type="entry name" value="MEMBRANE TRANSPORTER PROTEIN MJ0441-RELATED"/>
    <property type="match status" value="1"/>
</dbReference>
<gene>
    <name evidence="7" type="ORF">DT065_15425</name>
</gene>
<feature type="transmembrane region" description="Helical" evidence="6">
    <location>
        <begin position="71"/>
        <end position="92"/>
    </location>
</feature>
<dbReference type="EMBL" id="CP031092">
    <property type="protein sequence ID" value="AXF57253.1"/>
    <property type="molecule type" value="Genomic_DNA"/>
</dbReference>
<accession>A0A345C222</accession>